<gene>
    <name evidence="10" type="ORF">CKO45_23930</name>
</gene>
<evidence type="ECO:0000259" key="9">
    <source>
        <dbReference type="SMART" id="SM00911"/>
    </source>
</evidence>
<dbReference type="Pfam" id="PF08448">
    <property type="entry name" value="PAS_4"/>
    <property type="match status" value="1"/>
</dbReference>
<feature type="domain" description="Signal transduction histidine kinase HWE region" evidence="9">
    <location>
        <begin position="289"/>
        <end position="373"/>
    </location>
</feature>
<dbReference type="SUPFAM" id="SSF55781">
    <property type="entry name" value="GAF domain-like"/>
    <property type="match status" value="1"/>
</dbReference>
<keyword evidence="3" id="KW-0597">Phosphoprotein</keyword>
<dbReference type="Pfam" id="PF07536">
    <property type="entry name" value="HWE_HK"/>
    <property type="match status" value="1"/>
</dbReference>
<reference evidence="10 11" key="1">
    <citation type="journal article" date="2020" name="Microorganisms">
        <title>Osmotic Adaptation and Compatible Solute Biosynthesis of Phototrophic Bacteria as Revealed from Genome Analyses.</title>
        <authorList>
            <person name="Imhoff J.F."/>
            <person name="Rahn T."/>
            <person name="Kunzel S."/>
            <person name="Keller A."/>
            <person name="Neulinger S.C."/>
        </authorList>
    </citation>
    <scope>NUCLEOTIDE SEQUENCE [LARGE SCALE GENOMIC DNA]</scope>
    <source>
        <strain evidence="10 11">DSM 15382</strain>
    </source>
</reference>
<dbReference type="PANTHER" id="PTHR41523:SF7">
    <property type="entry name" value="HISTIDINE KINASE"/>
    <property type="match status" value="1"/>
</dbReference>
<dbReference type="InterPro" id="IPR003018">
    <property type="entry name" value="GAF"/>
</dbReference>
<dbReference type="NCBIfam" id="TIGR00229">
    <property type="entry name" value="sensory_box"/>
    <property type="match status" value="1"/>
</dbReference>
<dbReference type="PANTHER" id="PTHR41523">
    <property type="entry name" value="TWO-COMPONENT SYSTEM SENSOR PROTEIN"/>
    <property type="match status" value="1"/>
</dbReference>
<evidence type="ECO:0000256" key="6">
    <source>
        <dbReference type="ARBA" id="ARBA00022777"/>
    </source>
</evidence>
<evidence type="ECO:0000256" key="2">
    <source>
        <dbReference type="ARBA" id="ARBA00012438"/>
    </source>
</evidence>
<dbReference type="InterPro" id="IPR036890">
    <property type="entry name" value="HATPase_C_sf"/>
</dbReference>
<feature type="domain" description="GAF" evidence="8">
    <location>
        <begin position="137"/>
        <end position="284"/>
    </location>
</feature>
<dbReference type="Gene3D" id="3.30.450.20">
    <property type="entry name" value="PAS domain"/>
    <property type="match status" value="1"/>
</dbReference>
<name>A0ABS1D446_9PROT</name>
<organism evidence="10 11">
    <name type="scientific">Paracraurococcus ruber</name>
    <dbReference type="NCBI Taxonomy" id="77675"/>
    <lineage>
        <taxon>Bacteria</taxon>
        <taxon>Pseudomonadati</taxon>
        <taxon>Pseudomonadota</taxon>
        <taxon>Alphaproteobacteria</taxon>
        <taxon>Acetobacterales</taxon>
        <taxon>Roseomonadaceae</taxon>
        <taxon>Paracraurococcus</taxon>
    </lineage>
</organism>
<evidence type="ECO:0000256" key="4">
    <source>
        <dbReference type="ARBA" id="ARBA00022679"/>
    </source>
</evidence>
<evidence type="ECO:0000259" key="8">
    <source>
        <dbReference type="SMART" id="SM00065"/>
    </source>
</evidence>
<evidence type="ECO:0000313" key="10">
    <source>
        <dbReference type="EMBL" id="MBK1661263.1"/>
    </source>
</evidence>
<dbReference type="EC" id="2.7.13.3" evidence="2"/>
<dbReference type="SUPFAM" id="SSF55785">
    <property type="entry name" value="PYP-like sensor domain (PAS domain)"/>
    <property type="match status" value="1"/>
</dbReference>
<dbReference type="Pfam" id="PF01590">
    <property type="entry name" value="GAF"/>
    <property type="match status" value="1"/>
</dbReference>
<evidence type="ECO:0000256" key="5">
    <source>
        <dbReference type="ARBA" id="ARBA00022741"/>
    </source>
</evidence>
<protein>
    <recommendedName>
        <fullName evidence="2">histidine kinase</fullName>
        <ecNumber evidence="2">2.7.13.3</ecNumber>
    </recommendedName>
</protein>
<comment type="caution">
    <text evidence="10">The sequence shown here is derived from an EMBL/GenBank/DDBJ whole genome shotgun (WGS) entry which is preliminary data.</text>
</comment>
<dbReference type="Gene3D" id="3.30.450.40">
    <property type="match status" value="1"/>
</dbReference>
<dbReference type="InterPro" id="IPR011102">
    <property type="entry name" value="Sig_transdc_His_kinase_HWE"/>
</dbReference>
<evidence type="ECO:0000256" key="1">
    <source>
        <dbReference type="ARBA" id="ARBA00000085"/>
    </source>
</evidence>
<dbReference type="Gene3D" id="3.30.565.10">
    <property type="entry name" value="Histidine kinase-like ATPase, C-terminal domain"/>
    <property type="match status" value="1"/>
</dbReference>
<dbReference type="EMBL" id="NRSG01000275">
    <property type="protein sequence ID" value="MBK1661263.1"/>
    <property type="molecule type" value="Genomic_DNA"/>
</dbReference>
<dbReference type="InterPro" id="IPR000014">
    <property type="entry name" value="PAS"/>
</dbReference>
<keyword evidence="6" id="KW-0418">Kinase</keyword>
<proteinExistence type="predicted"/>
<keyword evidence="11" id="KW-1185">Reference proteome</keyword>
<dbReference type="RefSeq" id="WP_200306245.1">
    <property type="nucleotide sequence ID" value="NZ_NRSG01000275.1"/>
</dbReference>
<dbReference type="SMART" id="SM00911">
    <property type="entry name" value="HWE_HK"/>
    <property type="match status" value="1"/>
</dbReference>
<keyword evidence="4" id="KW-0808">Transferase</keyword>
<dbReference type="InterPro" id="IPR013656">
    <property type="entry name" value="PAS_4"/>
</dbReference>
<evidence type="ECO:0000313" key="11">
    <source>
        <dbReference type="Proteomes" id="UP000697995"/>
    </source>
</evidence>
<accession>A0ABS1D446</accession>
<dbReference type="InterPro" id="IPR035965">
    <property type="entry name" value="PAS-like_dom_sf"/>
</dbReference>
<keyword evidence="7" id="KW-0067">ATP-binding</keyword>
<dbReference type="SMART" id="SM00065">
    <property type="entry name" value="GAF"/>
    <property type="match status" value="1"/>
</dbReference>
<dbReference type="InterPro" id="IPR029016">
    <property type="entry name" value="GAF-like_dom_sf"/>
</dbReference>
<evidence type="ECO:0000256" key="3">
    <source>
        <dbReference type="ARBA" id="ARBA00022553"/>
    </source>
</evidence>
<dbReference type="Proteomes" id="UP000697995">
    <property type="component" value="Unassembled WGS sequence"/>
</dbReference>
<comment type="catalytic activity">
    <reaction evidence="1">
        <text>ATP + protein L-histidine = ADP + protein N-phospho-L-histidine.</text>
        <dbReference type="EC" id="2.7.13.3"/>
    </reaction>
</comment>
<evidence type="ECO:0000256" key="7">
    <source>
        <dbReference type="ARBA" id="ARBA00022840"/>
    </source>
</evidence>
<keyword evidence="5" id="KW-0547">Nucleotide-binding</keyword>
<sequence length="497" mass="54333">MDLLLAARAQIVLFWGPDYVALYNDAYAPTIGAKHPRALGRPARENWSELWDDLEPLLRGVRETGETFHAHDRPFYIERHGYGETVHFDVSYSAVRDAEGAVGGVLCIVSETTERVRSEQRQAFRLALQDRLRHLSDPGAVMATVVELLGRHLGADRVGYGEVQPDGETVILHTCWTDGVAPLTGAWPLDGFGVETIARQRCGQTQACADIAEDPDQDPAVWAAIETRAYASVPLIRGGRLAATLFVNFRAPHRWTAEEVALVEEVAARTWAEVERARVERQQELILGELNHRVKNILATVQGIAVTTLKGTADDPRRFVTHFNARLKTLARAHDMLTARHWEPAGIESTIRAALSPWLESNRAVRLAISDAARTVAVSPRQAQALVLAFHELATNAVKYGALAVPGGSVSIRCETGPGRRVRLHWAEAGGPPLAGPPARRGFGTRLLERGLAGDLGAESEVTLRFAPAGLRAEIAFLPERISRWEMAADTAEDAGA</sequence>